<evidence type="ECO:0000313" key="6">
    <source>
        <dbReference type="EMBL" id="KAB2462315.1"/>
    </source>
</evidence>
<evidence type="ECO:0000256" key="2">
    <source>
        <dbReference type="ARBA" id="ARBA00023224"/>
    </source>
</evidence>
<dbReference type="Pfam" id="PF00015">
    <property type="entry name" value="MCPsignal"/>
    <property type="match status" value="1"/>
</dbReference>
<dbReference type="GO" id="GO:0007165">
    <property type="term" value="P:signal transduction"/>
    <property type="evidence" value="ECO:0007669"/>
    <property type="project" value="UniProtKB-KW"/>
</dbReference>
<dbReference type="PROSITE" id="PS50111">
    <property type="entry name" value="CHEMOTAXIS_TRANSDUC_2"/>
    <property type="match status" value="1"/>
</dbReference>
<evidence type="ECO:0000256" key="1">
    <source>
        <dbReference type="ARBA" id="ARBA00004370"/>
    </source>
</evidence>
<dbReference type="AlphaFoldDB" id="A0A6L3X475"/>
<dbReference type="GO" id="GO:0006935">
    <property type="term" value="P:chemotaxis"/>
    <property type="evidence" value="ECO:0007669"/>
    <property type="project" value="UniProtKB-ARBA"/>
</dbReference>
<comment type="caution">
    <text evidence="6">The sequence shown here is derived from an EMBL/GenBank/DDBJ whole genome shotgun (WGS) entry which is preliminary data.</text>
</comment>
<feature type="non-terminal residue" evidence="6">
    <location>
        <position position="1"/>
    </location>
</feature>
<sequence>DISRLNNQSESIDDMVETIRKFAMQTRLIALNAAIEAARAGASGRSFAVVAAEVRNLAASVSSATEEIEQVVASNSQLAKDVLCGIENSLMNTREGVTLMREAGEVMTSIQRNAAGGETAVKDVAISVKAG</sequence>
<proteinExistence type="predicted"/>
<comment type="subcellular location">
    <subcellularLocation>
        <location evidence="1">Membrane</location>
    </subcellularLocation>
</comment>
<protein>
    <submittedName>
        <fullName evidence="6">Pili assembly chaperone</fullName>
    </submittedName>
</protein>
<reference evidence="6 7" key="1">
    <citation type="submission" date="2019-09" db="EMBL/GenBank/DDBJ databases">
        <title>Reversal of blaTEM antimicrobial resistance by CRISPR-Cas9 in clinical E. coli and other Enterobacteriaceae strains.</title>
        <authorList>
            <person name="Tagliaferri T."/>
            <person name="Guimaraes N."/>
            <person name="Pereira M."/>
            <person name="Felicori L."/>
            <person name="Horz H.-P."/>
            <person name="Santos S."/>
            <person name="Mendes T."/>
        </authorList>
    </citation>
    <scope>NUCLEOTIDE SEQUENCE [LARGE SCALE GENOMIC DNA]</scope>
    <source>
        <strain evidence="6 7">E2_blaTEM_MG</strain>
    </source>
</reference>
<dbReference type="SUPFAM" id="SSF58104">
    <property type="entry name" value="Methyl-accepting chemotaxis protein (MCP) signaling domain"/>
    <property type="match status" value="1"/>
</dbReference>
<name>A0A6L3X475_9ENTR</name>
<evidence type="ECO:0000313" key="7">
    <source>
        <dbReference type="Proteomes" id="UP000476281"/>
    </source>
</evidence>
<dbReference type="PANTHER" id="PTHR32089">
    <property type="entry name" value="METHYL-ACCEPTING CHEMOTAXIS PROTEIN MCPB"/>
    <property type="match status" value="1"/>
</dbReference>
<dbReference type="EMBL" id="WBSZ01002545">
    <property type="protein sequence ID" value="KAB2432006.1"/>
    <property type="molecule type" value="Genomic_DNA"/>
</dbReference>
<accession>A0A6L3X475</accession>
<evidence type="ECO:0000259" key="4">
    <source>
        <dbReference type="PROSITE" id="PS50111"/>
    </source>
</evidence>
<dbReference type="Gene3D" id="1.10.287.950">
    <property type="entry name" value="Methyl-accepting chemotaxis protein"/>
    <property type="match status" value="1"/>
</dbReference>
<dbReference type="EMBL" id="WBSZ01001967">
    <property type="protein sequence ID" value="KAB2462315.1"/>
    <property type="molecule type" value="Genomic_DNA"/>
</dbReference>
<dbReference type="Proteomes" id="UP000476281">
    <property type="component" value="Unassembled WGS sequence"/>
</dbReference>
<keyword evidence="2 3" id="KW-0807">Transducer</keyword>
<gene>
    <name evidence="6" type="ORF">F9C29_30470</name>
    <name evidence="5" type="ORF">F9C29_34060</name>
</gene>
<feature type="domain" description="Methyl-accepting transducer" evidence="4">
    <location>
        <begin position="1"/>
        <end position="131"/>
    </location>
</feature>
<dbReference type="GO" id="GO:0016020">
    <property type="term" value="C:membrane"/>
    <property type="evidence" value="ECO:0007669"/>
    <property type="project" value="UniProtKB-SubCell"/>
</dbReference>
<dbReference type="PANTHER" id="PTHR32089:SF112">
    <property type="entry name" value="LYSOZYME-LIKE PROTEIN-RELATED"/>
    <property type="match status" value="1"/>
</dbReference>
<evidence type="ECO:0000313" key="5">
    <source>
        <dbReference type="EMBL" id="KAB2432006.1"/>
    </source>
</evidence>
<evidence type="ECO:0000256" key="3">
    <source>
        <dbReference type="PROSITE-ProRule" id="PRU00284"/>
    </source>
</evidence>
<organism evidence="6 7">
    <name type="scientific">Enterobacter hormaechei</name>
    <dbReference type="NCBI Taxonomy" id="158836"/>
    <lineage>
        <taxon>Bacteria</taxon>
        <taxon>Pseudomonadati</taxon>
        <taxon>Pseudomonadota</taxon>
        <taxon>Gammaproteobacteria</taxon>
        <taxon>Enterobacterales</taxon>
        <taxon>Enterobacteriaceae</taxon>
        <taxon>Enterobacter</taxon>
        <taxon>Enterobacter cloacae complex</taxon>
    </lineage>
</organism>
<dbReference type="InterPro" id="IPR004089">
    <property type="entry name" value="MCPsignal_dom"/>
</dbReference>